<proteinExistence type="predicted"/>
<feature type="non-terminal residue" evidence="1">
    <location>
        <position position="1"/>
    </location>
</feature>
<organism evidence="1 2">
    <name type="scientific">Acaulospora morrowiae</name>
    <dbReference type="NCBI Taxonomy" id="94023"/>
    <lineage>
        <taxon>Eukaryota</taxon>
        <taxon>Fungi</taxon>
        <taxon>Fungi incertae sedis</taxon>
        <taxon>Mucoromycota</taxon>
        <taxon>Glomeromycotina</taxon>
        <taxon>Glomeromycetes</taxon>
        <taxon>Diversisporales</taxon>
        <taxon>Acaulosporaceae</taxon>
        <taxon>Acaulospora</taxon>
    </lineage>
</organism>
<sequence length="166" mass="19427">TVKTTRVIECGRTCLYGRRSTDRHITYTPAGAKTAKLSTDVHIPFLLHPYHQFSRLWYEELNVFWLKHELTIRSITFKVEKMTIVENIISTSPNKNSSAKNITVTTIANIDDEDLNRLSRKIAKRGETFKPRTSQLDRETLETHEDPFRGFFTLFWIAMVFYTLKI</sequence>
<keyword evidence="2" id="KW-1185">Reference proteome</keyword>
<feature type="non-terminal residue" evidence="1">
    <location>
        <position position="166"/>
    </location>
</feature>
<name>A0A9N9J038_9GLOM</name>
<reference evidence="1" key="1">
    <citation type="submission" date="2021-06" db="EMBL/GenBank/DDBJ databases">
        <authorList>
            <person name="Kallberg Y."/>
            <person name="Tangrot J."/>
            <person name="Rosling A."/>
        </authorList>
    </citation>
    <scope>NUCLEOTIDE SEQUENCE</scope>
    <source>
        <strain evidence="1">CL551</strain>
    </source>
</reference>
<gene>
    <name evidence="1" type="ORF">AMORRO_LOCUS15774</name>
</gene>
<dbReference type="EMBL" id="CAJVPV010039571">
    <property type="protein sequence ID" value="CAG8758670.1"/>
    <property type="molecule type" value="Genomic_DNA"/>
</dbReference>
<dbReference type="Proteomes" id="UP000789342">
    <property type="component" value="Unassembled WGS sequence"/>
</dbReference>
<protein>
    <submittedName>
        <fullName evidence="1">18148_t:CDS:1</fullName>
    </submittedName>
</protein>
<evidence type="ECO:0000313" key="1">
    <source>
        <dbReference type="EMBL" id="CAG8758670.1"/>
    </source>
</evidence>
<dbReference type="AlphaFoldDB" id="A0A9N9J038"/>
<comment type="caution">
    <text evidence="1">The sequence shown here is derived from an EMBL/GenBank/DDBJ whole genome shotgun (WGS) entry which is preliminary data.</text>
</comment>
<evidence type="ECO:0000313" key="2">
    <source>
        <dbReference type="Proteomes" id="UP000789342"/>
    </source>
</evidence>
<accession>A0A9N9J038</accession>